<sequence>MNTAKVRNRVLSQQKLKSKNQRINGQFSEPNQLSTSILLQTHEKHSFPKAKRFPSVSRESSPKMLLLCDTKTKRSTSFGFGTKLIKPLDMEKRDKLNPAPGDYQLKISQNTKSFSFGNRFVKKHRQEVPGPGQYQYKLLSKTPQFSMYEKIMYAYITIFSDKQVLPQQQASFVTYNPKEAITLNQRFNQISFGIGDRPKQTLNEQIPGPGSYQCKSLFDLICEKRKQKVSA</sequence>
<gene>
    <name evidence="1" type="ORF">GSPATT00001140001</name>
</gene>
<dbReference type="AlphaFoldDB" id="A0CVX1"/>
<dbReference type="PANTHER" id="PTHR21580:SF28">
    <property type="entry name" value="BOREALIN N-TERMINAL DOMAIN-CONTAINING PROTEIN-RELATED"/>
    <property type="match status" value="1"/>
</dbReference>
<dbReference type="Proteomes" id="UP000000600">
    <property type="component" value="Unassembled WGS sequence"/>
</dbReference>
<dbReference type="KEGG" id="ptm:GSPATT00001140001"/>
<dbReference type="HOGENOM" id="CLU_1087599_0_0_1"/>
<dbReference type="OMA" id="QTHEKHS"/>
<proteinExistence type="predicted"/>
<dbReference type="PANTHER" id="PTHR21580">
    <property type="entry name" value="SHIPPO-1-RELATED"/>
    <property type="match status" value="1"/>
</dbReference>
<organism evidence="1 2">
    <name type="scientific">Paramecium tetraurelia</name>
    <dbReference type="NCBI Taxonomy" id="5888"/>
    <lineage>
        <taxon>Eukaryota</taxon>
        <taxon>Sar</taxon>
        <taxon>Alveolata</taxon>
        <taxon>Ciliophora</taxon>
        <taxon>Intramacronucleata</taxon>
        <taxon>Oligohymenophorea</taxon>
        <taxon>Peniculida</taxon>
        <taxon>Parameciidae</taxon>
        <taxon>Paramecium</taxon>
    </lineage>
</organism>
<evidence type="ECO:0000313" key="2">
    <source>
        <dbReference type="Proteomes" id="UP000000600"/>
    </source>
</evidence>
<dbReference type="Pfam" id="PF07004">
    <property type="entry name" value="SHIPPO-rpt"/>
    <property type="match status" value="2"/>
</dbReference>
<accession>A0CVX1</accession>
<name>A0CVX1_PARTE</name>
<dbReference type="InterPro" id="IPR010736">
    <property type="entry name" value="SHIPPO-rpt"/>
</dbReference>
<evidence type="ECO:0000313" key="1">
    <source>
        <dbReference type="EMBL" id="CAK74938.1"/>
    </source>
</evidence>
<dbReference type="GeneID" id="5028120"/>
<protein>
    <submittedName>
        <fullName evidence="1">Uncharacterized protein</fullName>
    </submittedName>
</protein>
<dbReference type="InterPro" id="IPR051291">
    <property type="entry name" value="CIMAP"/>
</dbReference>
<dbReference type="RefSeq" id="XP_001442335.1">
    <property type="nucleotide sequence ID" value="XM_001442298.1"/>
</dbReference>
<dbReference type="InParanoid" id="A0CVX1"/>
<dbReference type="EMBL" id="CT868207">
    <property type="protein sequence ID" value="CAK74938.1"/>
    <property type="molecule type" value="Genomic_DNA"/>
</dbReference>
<keyword evidence="2" id="KW-1185">Reference proteome</keyword>
<dbReference type="OrthoDB" id="283202at2759"/>
<reference evidence="1 2" key="1">
    <citation type="journal article" date="2006" name="Nature">
        <title>Global trends of whole-genome duplications revealed by the ciliate Paramecium tetraurelia.</title>
        <authorList>
            <consortium name="Genoscope"/>
            <person name="Aury J.-M."/>
            <person name="Jaillon O."/>
            <person name="Duret L."/>
            <person name="Noel B."/>
            <person name="Jubin C."/>
            <person name="Porcel B.M."/>
            <person name="Segurens B."/>
            <person name="Daubin V."/>
            <person name="Anthouard V."/>
            <person name="Aiach N."/>
            <person name="Arnaiz O."/>
            <person name="Billaut A."/>
            <person name="Beisson J."/>
            <person name="Blanc I."/>
            <person name="Bouhouche K."/>
            <person name="Camara F."/>
            <person name="Duharcourt S."/>
            <person name="Guigo R."/>
            <person name="Gogendeau D."/>
            <person name="Katinka M."/>
            <person name="Keller A.-M."/>
            <person name="Kissmehl R."/>
            <person name="Klotz C."/>
            <person name="Koll F."/>
            <person name="Le Moue A."/>
            <person name="Lepere C."/>
            <person name="Malinsky S."/>
            <person name="Nowacki M."/>
            <person name="Nowak J.K."/>
            <person name="Plattner H."/>
            <person name="Poulain J."/>
            <person name="Ruiz F."/>
            <person name="Serrano V."/>
            <person name="Zagulski M."/>
            <person name="Dessen P."/>
            <person name="Betermier M."/>
            <person name="Weissenbach J."/>
            <person name="Scarpelli C."/>
            <person name="Schachter V."/>
            <person name="Sperling L."/>
            <person name="Meyer E."/>
            <person name="Cohen J."/>
            <person name="Wincker P."/>
        </authorList>
    </citation>
    <scope>NUCLEOTIDE SEQUENCE [LARGE SCALE GENOMIC DNA]</scope>
    <source>
        <strain evidence="1 2">Stock d4-2</strain>
    </source>
</reference>